<reference evidence="2 3" key="1">
    <citation type="submission" date="2019-02" db="EMBL/GenBank/DDBJ databases">
        <authorList>
            <person name="Goldberg S.R."/>
            <person name="Haltli B.A."/>
            <person name="Correa H."/>
            <person name="Russell K.G."/>
        </authorList>
    </citation>
    <scope>NUCLEOTIDE SEQUENCE [LARGE SCALE GENOMIC DNA]</scope>
    <source>
        <strain evidence="2 3">JCM 16186</strain>
    </source>
</reference>
<sequence length="197" mass="22193">MAFCLLVVVINFNPILSCSAETCKETQWLVIGKSWVEISGTTNINQFHCLSVNYEGEDTMMENYPQGAENPSFSGEIFMKATGFDCHNSMMTRDFAKTLKANKFPEISIRFIELKKSSSHENGLFGKVEITLAGKSNVYTVSCIVKEEGENHKHLEGSRTFLFSDFGLQPPQKLFGTIKVRDEVSVDFHLKLKKCNT</sequence>
<organism evidence="2 3">
    <name type="scientific">Fulvivirga kasyanovii</name>
    <dbReference type="NCBI Taxonomy" id="396812"/>
    <lineage>
        <taxon>Bacteria</taxon>
        <taxon>Pseudomonadati</taxon>
        <taxon>Bacteroidota</taxon>
        <taxon>Cytophagia</taxon>
        <taxon>Cytophagales</taxon>
        <taxon>Fulvivirgaceae</taxon>
        <taxon>Fulvivirga</taxon>
    </lineage>
</organism>
<proteinExistence type="predicted"/>
<evidence type="ECO:0000313" key="2">
    <source>
        <dbReference type="EMBL" id="MTI26554.1"/>
    </source>
</evidence>
<dbReference type="Proteomes" id="UP000798808">
    <property type="component" value="Unassembled WGS sequence"/>
</dbReference>
<dbReference type="SUPFAM" id="SSF101874">
    <property type="entry name" value="YceI-like"/>
    <property type="match status" value="1"/>
</dbReference>
<dbReference type="InterPro" id="IPR036761">
    <property type="entry name" value="TTHA0802/YceI-like_sf"/>
</dbReference>
<accession>A0ABW9RTD9</accession>
<dbReference type="Pfam" id="PF04264">
    <property type="entry name" value="YceI"/>
    <property type="match status" value="1"/>
</dbReference>
<feature type="domain" description="Lipid/polyisoprenoid-binding YceI-like" evidence="1">
    <location>
        <begin position="74"/>
        <end position="191"/>
    </location>
</feature>
<dbReference type="InterPro" id="IPR007372">
    <property type="entry name" value="Lipid/polyisoprenoid-bd_YceI"/>
</dbReference>
<gene>
    <name evidence="2" type="ORF">E1163_16470</name>
</gene>
<dbReference type="EMBL" id="SMLW01000587">
    <property type="protein sequence ID" value="MTI26554.1"/>
    <property type="molecule type" value="Genomic_DNA"/>
</dbReference>
<evidence type="ECO:0000259" key="1">
    <source>
        <dbReference type="Pfam" id="PF04264"/>
    </source>
</evidence>
<keyword evidence="3" id="KW-1185">Reference proteome</keyword>
<dbReference type="Gene3D" id="2.40.128.110">
    <property type="entry name" value="Lipid/polyisoprenoid-binding, YceI-like"/>
    <property type="match status" value="1"/>
</dbReference>
<dbReference type="RefSeq" id="WP_155173567.1">
    <property type="nucleotide sequence ID" value="NZ_BAAAFL010000017.1"/>
</dbReference>
<evidence type="ECO:0000313" key="3">
    <source>
        <dbReference type="Proteomes" id="UP000798808"/>
    </source>
</evidence>
<protein>
    <submittedName>
        <fullName evidence="2">YceI family protein</fullName>
    </submittedName>
</protein>
<comment type="caution">
    <text evidence="2">The sequence shown here is derived from an EMBL/GenBank/DDBJ whole genome shotgun (WGS) entry which is preliminary data.</text>
</comment>
<name>A0ABW9RTD9_9BACT</name>